<feature type="domain" description="IrrE N-terminal-like" evidence="1">
    <location>
        <begin position="171"/>
        <end position="243"/>
    </location>
</feature>
<protein>
    <submittedName>
        <fullName evidence="3">Uncharacterized protein</fullName>
    </submittedName>
</protein>
<dbReference type="Pfam" id="PF08401">
    <property type="entry name" value="ArdcN"/>
    <property type="match status" value="1"/>
</dbReference>
<dbReference type="Proteomes" id="UP000218810">
    <property type="component" value="Unassembled WGS sequence"/>
</dbReference>
<accession>A0A2A2WLD2</accession>
<evidence type="ECO:0000313" key="4">
    <source>
        <dbReference type="Proteomes" id="UP000218810"/>
    </source>
</evidence>
<evidence type="ECO:0000259" key="2">
    <source>
        <dbReference type="Pfam" id="PF08401"/>
    </source>
</evidence>
<evidence type="ECO:0000259" key="1">
    <source>
        <dbReference type="Pfam" id="PF06114"/>
    </source>
</evidence>
<evidence type="ECO:0000313" key="3">
    <source>
        <dbReference type="EMBL" id="PAY22007.1"/>
    </source>
</evidence>
<dbReference type="AlphaFoldDB" id="A0A2A2WLD2"/>
<proteinExistence type="predicted"/>
<sequence>MARKTYTPQQKEAARAARAEKVEQMHDELSAAVDALTDSGEWRRWLDFLGSFHRYSFNNTLLIQVQCPHATQVAGFKAWQAKGRQVRKGEKGIRIFGKPFRLVSETDEATGETTRKAIKCPPPVVSVFDISQTDPIEGVEQPTAPVAQLQGDDHAALYERISQWMTGQGWTVTREQIPGESNGYCTVDGTRRIVVDADLSDAHAAKTAIHEAAHAILHTDDDGKLTTEPDQATRELEAESVAYVVAGLHDLDTSDYSVGYVASWSGGQADTVKATAVRVQEAVHLIADALTDEDQDEEATG</sequence>
<comment type="caution">
    <text evidence="3">The sequence shown here is derived from an EMBL/GenBank/DDBJ whole genome shotgun (WGS) entry which is preliminary data.</text>
</comment>
<dbReference type="OrthoDB" id="7605626at2"/>
<dbReference type="InterPro" id="IPR010359">
    <property type="entry name" value="IrrE_HExxH"/>
</dbReference>
<keyword evidence="4" id="KW-1185">Reference proteome</keyword>
<dbReference type="GO" id="GO:0003697">
    <property type="term" value="F:single-stranded DNA binding"/>
    <property type="evidence" value="ECO:0007669"/>
    <property type="project" value="InterPro"/>
</dbReference>
<gene>
    <name evidence="3" type="ORF">CEY15_15955</name>
</gene>
<dbReference type="InterPro" id="IPR013610">
    <property type="entry name" value="ArdC_N"/>
</dbReference>
<organism evidence="3 4">
    <name type="scientific">Dietzia natronolimnaea</name>
    <dbReference type="NCBI Taxonomy" id="161920"/>
    <lineage>
        <taxon>Bacteria</taxon>
        <taxon>Bacillati</taxon>
        <taxon>Actinomycetota</taxon>
        <taxon>Actinomycetes</taxon>
        <taxon>Mycobacteriales</taxon>
        <taxon>Dietziaceae</taxon>
        <taxon>Dietzia</taxon>
    </lineage>
</organism>
<feature type="domain" description="N-terminal" evidence="2">
    <location>
        <begin position="23"/>
        <end position="118"/>
    </location>
</feature>
<dbReference type="EMBL" id="NTGA01000033">
    <property type="protein sequence ID" value="PAY22007.1"/>
    <property type="molecule type" value="Genomic_DNA"/>
</dbReference>
<dbReference type="RefSeq" id="WP_095719253.1">
    <property type="nucleotide sequence ID" value="NZ_JBNQFY010000017.1"/>
</dbReference>
<reference evidence="4" key="1">
    <citation type="submission" date="2017-09" db="EMBL/GenBank/DDBJ databases">
        <authorList>
            <person name="Zhang Y."/>
            <person name="Huang X."/>
            <person name="Liu J."/>
            <person name="Lu L."/>
            <person name="Peng K."/>
        </authorList>
    </citation>
    <scope>NUCLEOTIDE SEQUENCE [LARGE SCALE GENOMIC DNA]</scope>
    <source>
        <strain evidence="4">S-XJ-1</strain>
    </source>
</reference>
<dbReference type="Pfam" id="PF06114">
    <property type="entry name" value="Peptidase_M78"/>
    <property type="match status" value="1"/>
</dbReference>
<name>A0A2A2WLD2_9ACTN</name>